<dbReference type="PROSITE" id="PS50928">
    <property type="entry name" value="ABC_TM1"/>
    <property type="match status" value="2"/>
</dbReference>
<keyword evidence="11" id="KW-1185">Reference proteome</keyword>
<evidence type="ECO:0000313" key="10">
    <source>
        <dbReference type="EMBL" id="MDI2591597.1"/>
    </source>
</evidence>
<evidence type="ECO:0000259" key="9">
    <source>
        <dbReference type="PROSITE" id="PS50928"/>
    </source>
</evidence>
<evidence type="ECO:0000256" key="1">
    <source>
        <dbReference type="ARBA" id="ARBA00004429"/>
    </source>
</evidence>
<feature type="transmembrane region" description="Helical" evidence="8">
    <location>
        <begin position="96"/>
        <end position="117"/>
    </location>
</feature>
<feature type="transmembrane region" description="Helical" evidence="8">
    <location>
        <begin position="394"/>
        <end position="415"/>
    </location>
</feature>
<dbReference type="PANTHER" id="PTHR43357">
    <property type="entry name" value="INNER MEMBRANE ABC TRANSPORTER PERMEASE PROTEIN YDCV"/>
    <property type="match status" value="1"/>
</dbReference>
<evidence type="ECO:0000256" key="8">
    <source>
        <dbReference type="RuleBase" id="RU363032"/>
    </source>
</evidence>
<evidence type="ECO:0000256" key="3">
    <source>
        <dbReference type="ARBA" id="ARBA00022475"/>
    </source>
</evidence>
<keyword evidence="2 8" id="KW-0813">Transport</keyword>
<evidence type="ECO:0000256" key="4">
    <source>
        <dbReference type="ARBA" id="ARBA00022519"/>
    </source>
</evidence>
<comment type="caution">
    <text evidence="10">The sequence shown here is derived from an EMBL/GenBank/DDBJ whole genome shotgun (WGS) entry which is preliminary data.</text>
</comment>
<dbReference type="InterPro" id="IPR035906">
    <property type="entry name" value="MetI-like_sf"/>
</dbReference>
<feature type="transmembrane region" description="Helical" evidence="8">
    <location>
        <begin position="224"/>
        <end position="245"/>
    </location>
</feature>
<keyword evidence="5 8" id="KW-0812">Transmembrane</keyword>
<keyword evidence="6 8" id="KW-1133">Transmembrane helix</keyword>
<dbReference type="InterPro" id="IPR000515">
    <property type="entry name" value="MetI-like"/>
</dbReference>
<dbReference type="SUPFAM" id="SSF161098">
    <property type="entry name" value="MetI-like"/>
    <property type="match status" value="2"/>
</dbReference>
<keyword evidence="4" id="KW-0997">Cell inner membrane</keyword>
<dbReference type="Proteomes" id="UP001159100">
    <property type="component" value="Unassembled WGS sequence"/>
</dbReference>
<dbReference type="Pfam" id="PF00528">
    <property type="entry name" value="BPD_transp_1"/>
    <property type="match status" value="2"/>
</dbReference>
<feature type="domain" description="ABC transmembrane type-1" evidence="9">
    <location>
        <begin position="61"/>
        <end position="242"/>
    </location>
</feature>
<feature type="transmembrane region" description="Helical" evidence="8">
    <location>
        <begin position="318"/>
        <end position="347"/>
    </location>
</feature>
<accession>A0ABT6QL38</accession>
<evidence type="ECO:0000256" key="2">
    <source>
        <dbReference type="ARBA" id="ARBA00022448"/>
    </source>
</evidence>
<protein>
    <submittedName>
        <fullName evidence="10">Iron ABC transporter permease</fullName>
    </submittedName>
</protein>
<comment type="similarity">
    <text evidence="8">Belongs to the binding-protein-dependent transport system permease family.</text>
</comment>
<feature type="transmembrane region" description="Helical" evidence="8">
    <location>
        <begin position="487"/>
        <end position="511"/>
    </location>
</feature>
<reference evidence="10 11" key="1">
    <citation type="submission" date="2023-02" db="EMBL/GenBank/DDBJ databases">
        <title>Pseudomonas chrutzelriedensis sp. nov., a potently antifungal strain isolated from moss.</title>
        <authorList>
            <person name="Schnyder A."/>
            <person name="Kalawong R."/>
            <person name="Eberl L."/>
            <person name="Agnoli K."/>
        </authorList>
    </citation>
    <scope>NUCLEOTIDE SEQUENCE [LARGE SCALE GENOMIC DNA]</scope>
    <source>
        <strain evidence="10 11">681</strain>
    </source>
</reference>
<feature type="transmembrane region" description="Helical" evidence="8">
    <location>
        <begin position="60"/>
        <end position="84"/>
    </location>
</feature>
<feature type="transmembrane region" description="Helical" evidence="8">
    <location>
        <begin position="129"/>
        <end position="149"/>
    </location>
</feature>
<dbReference type="CDD" id="cd06261">
    <property type="entry name" value="TM_PBP2"/>
    <property type="match status" value="2"/>
</dbReference>
<dbReference type="EMBL" id="JARBWL010000001">
    <property type="protein sequence ID" value="MDI2591597.1"/>
    <property type="molecule type" value="Genomic_DNA"/>
</dbReference>
<sequence>MANLAIAVKPERRTPFGLLFVCCCVALLVLVPLAFTLKQAASFGYQDAIELVFRPLVGELALNTLFIVVAATVASAVIGTAVAWFVERTHLPGYRFWAVLAAVPLAIPPFITSYAWLSFSLSLQDFSGALLVVTTAYFPLVYLPVAAALRGMDPALEETARSLGLGPWRSFFRVVLPQLKPALLGGVLLVALSVLSEFGAFVLLRFRTFTTEIYAEYRASFDGAGAAVLACILMLLCLICLIAEFKVRGLARYDRLDRGARRSTIRYELGWKKWLVFSGFTGLTVATLGVPLGMIGYWLLQHSEAAVTPVEVSVEQLISTTCASLGFGLAGAVLTTLLALPLGFLLVRYPSRLTTLLERISYLGQGVPGIVIALAVISISIHVIQPLYQSSALLVLTYSILFLPLALVGVHAALVQIEPRLEDTARSLGLNGWQTAWRVILPLAGPGIGAAASMVFITIVTELTATLLLSPIGTHTLATQVWVDTSALAFAAAAPYAALLVGISLFSTWLLMSLFGKSAVLGGIQP</sequence>
<evidence type="ECO:0000256" key="6">
    <source>
        <dbReference type="ARBA" id="ARBA00022989"/>
    </source>
</evidence>
<feature type="transmembrane region" description="Helical" evidence="8">
    <location>
        <begin position="367"/>
        <end position="388"/>
    </location>
</feature>
<name>A0ABT6QL38_9PSED</name>
<evidence type="ECO:0000313" key="11">
    <source>
        <dbReference type="Proteomes" id="UP001159100"/>
    </source>
</evidence>
<proteinExistence type="inferred from homology"/>
<feature type="transmembrane region" description="Helical" evidence="8">
    <location>
        <begin position="182"/>
        <end position="204"/>
    </location>
</feature>
<evidence type="ECO:0000256" key="5">
    <source>
        <dbReference type="ARBA" id="ARBA00022692"/>
    </source>
</evidence>
<gene>
    <name evidence="10" type="ORF">POF45_09185</name>
</gene>
<feature type="transmembrane region" description="Helical" evidence="8">
    <location>
        <begin position="436"/>
        <end position="460"/>
    </location>
</feature>
<comment type="subcellular location">
    <subcellularLocation>
        <location evidence="1">Cell inner membrane</location>
        <topology evidence="1">Multi-pass membrane protein</topology>
    </subcellularLocation>
    <subcellularLocation>
        <location evidence="8">Cell membrane</location>
        <topology evidence="8">Multi-pass membrane protein</topology>
    </subcellularLocation>
</comment>
<organism evidence="10 11">
    <name type="scientific">Pseudomonas fungipugnans</name>
    <dbReference type="NCBI Taxonomy" id="3024217"/>
    <lineage>
        <taxon>Bacteria</taxon>
        <taxon>Pseudomonadati</taxon>
        <taxon>Pseudomonadota</taxon>
        <taxon>Gammaproteobacteria</taxon>
        <taxon>Pseudomonadales</taxon>
        <taxon>Pseudomonadaceae</taxon>
        <taxon>Pseudomonas</taxon>
    </lineage>
</organism>
<dbReference type="PANTHER" id="PTHR43357:SF3">
    <property type="entry name" value="FE(3+)-TRANSPORT SYSTEM PERMEASE PROTEIN FBPB 2"/>
    <property type="match status" value="1"/>
</dbReference>
<dbReference type="Gene3D" id="1.10.3720.10">
    <property type="entry name" value="MetI-like"/>
    <property type="match status" value="2"/>
</dbReference>
<feature type="domain" description="ABC transmembrane type-1" evidence="9">
    <location>
        <begin position="321"/>
        <end position="511"/>
    </location>
</feature>
<keyword evidence="7 8" id="KW-0472">Membrane</keyword>
<feature type="transmembrane region" description="Helical" evidence="8">
    <location>
        <begin position="274"/>
        <end position="298"/>
    </location>
</feature>
<evidence type="ECO:0000256" key="7">
    <source>
        <dbReference type="ARBA" id="ARBA00023136"/>
    </source>
</evidence>
<keyword evidence="3" id="KW-1003">Cell membrane</keyword>
<dbReference type="RefSeq" id="WP_259496040.1">
    <property type="nucleotide sequence ID" value="NZ_JARBWL010000001.1"/>
</dbReference>